<feature type="non-terminal residue" evidence="1">
    <location>
        <position position="1"/>
    </location>
</feature>
<accession>A0A6S6S6M7</accession>
<sequence>EKHRIVQELRQYGIQAILTRPEDLSVNSVNKYLEMKSRGMI</sequence>
<evidence type="ECO:0008006" key="2">
    <source>
        <dbReference type="Google" id="ProtNLM"/>
    </source>
</evidence>
<proteinExistence type="predicted"/>
<reference evidence="1" key="1">
    <citation type="submission" date="2020-01" db="EMBL/GenBank/DDBJ databases">
        <authorList>
            <person name="Meier V. D."/>
            <person name="Meier V D."/>
        </authorList>
    </citation>
    <scope>NUCLEOTIDE SEQUENCE</scope>
    <source>
        <strain evidence="1">HLG_WM_MAG_10</strain>
    </source>
</reference>
<evidence type="ECO:0000313" key="1">
    <source>
        <dbReference type="EMBL" id="CAA6800696.1"/>
    </source>
</evidence>
<dbReference type="EMBL" id="CACVAQ010000056">
    <property type="protein sequence ID" value="CAA6800696.1"/>
    <property type="molecule type" value="Genomic_DNA"/>
</dbReference>
<dbReference type="AlphaFoldDB" id="A0A6S6S6M7"/>
<gene>
    <name evidence="1" type="ORF">HELGO_WM30343</name>
</gene>
<name>A0A6S6S6M7_9BACT</name>
<protein>
    <recommendedName>
        <fullName evidence="2">DUF58 domain-containing protein</fullName>
    </recommendedName>
</protein>
<organism evidence="1">
    <name type="scientific">uncultured Aureispira sp</name>
    <dbReference type="NCBI Taxonomy" id="1331704"/>
    <lineage>
        <taxon>Bacteria</taxon>
        <taxon>Pseudomonadati</taxon>
        <taxon>Bacteroidota</taxon>
        <taxon>Saprospiria</taxon>
        <taxon>Saprospirales</taxon>
        <taxon>Saprospiraceae</taxon>
        <taxon>Aureispira</taxon>
        <taxon>environmental samples</taxon>
    </lineage>
</organism>